<dbReference type="InterPro" id="IPR015057">
    <property type="entry name" value="Rv2632c-like"/>
</dbReference>
<name>A0ABW2FYT8_9ACTN</name>
<dbReference type="SUPFAM" id="SSF143212">
    <property type="entry name" value="Rv2632c-like"/>
    <property type="match status" value="1"/>
</dbReference>
<gene>
    <name evidence="1" type="ORF">ACFQMG_22770</name>
</gene>
<dbReference type="Proteomes" id="UP001596435">
    <property type="component" value="Unassembled WGS sequence"/>
</dbReference>
<accession>A0ABW2FYT8</accession>
<comment type="caution">
    <text evidence="1">The sequence shown here is derived from an EMBL/GenBank/DDBJ whole genome shotgun (WGS) entry which is preliminary data.</text>
</comment>
<sequence length="87" mass="9576">MHNQWDVELSFDEDGVNTLCEARLVGSHAPGVSGHGEAVKSRDDRPLARIGEEMAASRALDDLSRRLRSVADGEIADEGHRPSYLIY</sequence>
<dbReference type="Pfam" id="PF08962">
    <property type="entry name" value="Rv2632c-like"/>
    <property type="match status" value="1"/>
</dbReference>
<dbReference type="RefSeq" id="WP_345708552.1">
    <property type="nucleotide sequence ID" value="NZ_BAABKV010000001.1"/>
</dbReference>
<organism evidence="1 2">
    <name type="scientific">Kitasatospora paranensis</name>
    <dbReference type="NCBI Taxonomy" id="258053"/>
    <lineage>
        <taxon>Bacteria</taxon>
        <taxon>Bacillati</taxon>
        <taxon>Actinomycetota</taxon>
        <taxon>Actinomycetes</taxon>
        <taxon>Kitasatosporales</taxon>
        <taxon>Streptomycetaceae</taxon>
        <taxon>Kitasatospora</taxon>
    </lineage>
</organism>
<evidence type="ECO:0000313" key="2">
    <source>
        <dbReference type="Proteomes" id="UP001596435"/>
    </source>
</evidence>
<protein>
    <submittedName>
        <fullName evidence="1">DsRBD fold-containing protein</fullName>
    </submittedName>
</protein>
<keyword evidence="2" id="KW-1185">Reference proteome</keyword>
<dbReference type="Gene3D" id="3.30.160.240">
    <property type="entry name" value="Rv1738"/>
    <property type="match status" value="1"/>
</dbReference>
<dbReference type="InterPro" id="IPR038070">
    <property type="entry name" value="Rv2632c-like_sf"/>
</dbReference>
<proteinExistence type="predicted"/>
<reference evidence="2" key="1">
    <citation type="journal article" date="2019" name="Int. J. Syst. Evol. Microbiol.">
        <title>The Global Catalogue of Microorganisms (GCM) 10K type strain sequencing project: providing services to taxonomists for standard genome sequencing and annotation.</title>
        <authorList>
            <consortium name="The Broad Institute Genomics Platform"/>
            <consortium name="The Broad Institute Genome Sequencing Center for Infectious Disease"/>
            <person name="Wu L."/>
            <person name="Ma J."/>
        </authorList>
    </citation>
    <scope>NUCLEOTIDE SEQUENCE [LARGE SCALE GENOMIC DNA]</scope>
    <source>
        <strain evidence="2">CGMCC 1.12859</strain>
    </source>
</reference>
<dbReference type="EMBL" id="JBHTAJ010000045">
    <property type="protein sequence ID" value="MFC7182375.1"/>
    <property type="molecule type" value="Genomic_DNA"/>
</dbReference>
<evidence type="ECO:0000313" key="1">
    <source>
        <dbReference type="EMBL" id="MFC7182375.1"/>
    </source>
</evidence>